<dbReference type="Gene3D" id="4.10.60.10">
    <property type="entry name" value="Zinc finger, CCHC-type"/>
    <property type="match status" value="1"/>
</dbReference>
<evidence type="ECO:0000256" key="4">
    <source>
        <dbReference type="ARBA" id="ARBA00022722"/>
    </source>
</evidence>
<evidence type="ECO:0000259" key="10">
    <source>
        <dbReference type="PROSITE" id="PS50878"/>
    </source>
</evidence>
<dbReference type="SUPFAM" id="SSF57756">
    <property type="entry name" value="Retrovirus zinc finger-like domains"/>
    <property type="match status" value="1"/>
</dbReference>
<protein>
    <submittedName>
        <fullName evidence="12">Uncharacterized protein LOC108631976</fullName>
    </submittedName>
</protein>
<keyword evidence="11" id="KW-1185">Reference proteome</keyword>
<evidence type="ECO:0000313" key="12">
    <source>
        <dbReference type="RefSeq" id="XP_026675096.1"/>
    </source>
</evidence>
<dbReference type="Gene3D" id="2.40.70.10">
    <property type="entry name" value="Acid Proteases"/>
    <property type="match status" value="1"/>
</dbReference>
<dbReference type="PANTHER" id="PTHR37984">
    <property type="entry name" value="PROTEIN CBG26694"/>
    <property type="match status" value="1"/>
</dbReference>
<dbReference type="InterPro" id="IPR001878">
    <property type="entry name" value="Znf_CCHC"/>
</dbReference>
<evidence type="ECO:0000256" key="1">
    <source>
        <dbReference type="ARBA" id="ARBA00022670"/>
    </source>
</evidence>
<dbReference type="GO" id="GO:0008233">
    <property type="term" value="F:peptidase activity"/>
    <property type="evidence" value="ECO:0007669"/>
    <property type="project" value="UniProtKB-KW"/>
</dbReference>
<dbReference type="Pfam" id="PF00078">
    <property type="entry name" value="RVT_1"/>
    <property type="match status" value="1"/>
</dbReference>
<dbReference type="Gene3D" id="3.10.10.10">
    <property type="entry name" value="HIV Type 1 Reverse Transcriptase, subunit A, domain 1"/>
    <property type="match status" value="1"/>
</dbReference>
<evidence type="ECO:0000256" key="3">
    <source>
        <dbReference type="ARBA" id="ARBA00022695"/>
    </source>
</evidence>
<dbReference type="GO" id="GO:0008270">
    <property type="term" value="F:zinc ion binding"/>
    <property type="evidence" value="ECO:0007669"/>
    <property type="project" value="UniProtKB-KW"/>
</dbReference>
<keyword evidence="3" id="KW-0548">Nucleotidyltransferase</keyword>
<keyword evidence="8" id="KW-0863">Zinc-finger</keyword>
<evidence type="ECO:0000256" key="8">
    <source>
        <dbReference type="PROSITE-ProRule" id="PRU00047"/>
    </source>
</evidence>
<name>A0AAJ7SCU6_9HYME</name>
<feature type="domain" description="Reverse transcriptase" evidence="10">
    <location>
        <begin position="276"/>
        <end position="493"/>
    </location>
</feature>
<dbReference type="PROSITE" id="PS50158">
    <property type="entry name" value="ZF_CCHC"/>
    <property type="match status" value="1"/>
</dbReference>
<dbReference type="InterPro" id="IPR000477">
    <property type="entry name" value="RT_dom"/>
</dbReference>
<proteinExistence type="predicted"/>
<dbReference type="AlphaFoldDB" id="A0AAJ7SCU6"/>
<dbReference type="Gene3D" id="3.30.70.270">
    <property type="match status" value="1"/>
</dbReference>
<organism evidence="11 12">
    <name type="scientific">Ceratina calcarata</name>
    <dbReference type="NCBI Taxonomy" id="156304"/>
    <lineage>
        <taxon>Eukaryota</taxon>
        <taxon>Metazoa</taxon>
        <taxon>Ecdysozoa</taxon>
        <taxon>Arthropoda</taxon>
        <taxon>Hexapoda</taxon>
        <taxon>Insecta</taxon>
        <taxon>Pterygota</taxon>
        <taxon>Neoptera</taxon>
        <taxon>Endopterygota</taxon>
        <taxon>Hymenoptera</taxon>
        <taxon>Apocrita</taxon>
        <taxon>Aculeata</taxon>
        <taxon>Apoidea</taxon>
        <taxon>Anthophila</taxon>
        <taxon>Apidae</taxon>
        <taxon>Ceratina</taxon>
        <taxon>Zadontomerus</taxon>
    </lineage>
</organism>
<dbReference type="InterPro" id="IPR036875">
    <property type="entry name" value="Znf_CCHC_sf"/>
</dbReference>
<keyword evidence="7" id="KW-0695">RNA-directed DNA polymerase</keyword>
<dbReference type="GeneID" id="108631976"/>
<evidence type="ECO:0000256" key="5">
    <source>
        <dbReference type="ARBA" id="ARBA00022759"/>
    </source>
</evidence>
<evidence type="ECO:0000256" key="2">
    <source>
        <dbReference type="ARBA" id="ARBA00022679"/>
    </source>
</evidence>
<dbReference type="SUPFAM" id="SSF56672">
    <property type="entry name" value="DNA/RNA polymerases"/>
    <property type="match status" value="1"/>
</dbReference>
<dbReference type="Proteomes" id="UP000694925">
    <property type="component" value="Unplaced"/>
</dbReference>
<dbReference type="RefSeq" id="XP_026675096.1">
    <property type="nucleotide sequence ID" value="XM_026819295.1"/>
</dbReference>
<gene>
    <name evidence="12" type="primary">LOC108631976</name>
</gene>
<dbReference type="PANTHER" id="PTHR37984:SF5">
    <property type="entry name" value="PROTEIN NYNRIN-LIKE"/>
    <property type="match status" value="1"/>
</dbReference>
<keyword evidence="4" id="KW-0540">Nuclease</keyword>
<dbReference type="SMART" id="SM00343">
    <property type="entry name" value="ZnF_C2HC"/>
    <property type="match status" value="2"/>
</dbReference>
<keyword evidence="2" id="KW-0808">Transferase</keyword>
<reference evidence="12" key="1">
    <citation type="submission" date="2025-08" db="UniProtKB">
        <authorList>
            <consortium name="RefSeq"/>
        </authorList>
    </citation>
    <scope>IDENTIFICATION</scope>
    <source>
        <tissue evidence="12">Whole body</tissue>
    </source>
</reference>
<dbReference type="CDD" id="cd00303">
    <property type="entry name" value="retropepsin_like"/>
    <property type="match status" value="1"/>
</dbReference>
<dbReference type="GO" id="GO:0003964">
    <property type="term" value="F:RNA-directed DNA polymerase activity"/>
    <property type="evidence" value="ECO:0007669"/>
    <property type="project" value="UniProtKB-KW"/>
</dbReference>
<evidence type="ECO:0000256" key="6">
    <source>
        <dbReference type="ARBA" id="ARBA00022801"/>
    </source>
</evidence>
<dbReference type="FunFam" id="3.10.10.10:FF:000007">
    <property type="entry name" value="Retrovirus-related Pol polyprotein from transposon 17.6-like Protein"/>
    <property type="match status" value="1"/>
</dbReference>
<dbReference type="GO" id="GO:0004519">
    <property type="term" value="F:endonuclease activity"/>
    <property type="evidence" value="ECO:0007669"/>
    <property type="project" value="UniProtKB-KW"/>
</dbReference>
<evidence type="ECO:0000256" key="7">
    <source>
        <dbReference type="ARBA" id="ARBA00022918"/>
    </source>
</evidence>
<keyword evidence="5" id="KW-0255">Endonuclease</keyword>
<accession>A0AAJ7SCU6</accession>
<sequence>ESITDKLPAVQRLSLATHALTGPAKKWYKDWEGNPRTWTKFREDLGFVFVSEDRLCERLTRAVSYTSDSANSYSEYACNKLKHYGQTQIDFKPHELISLVIGHVTDAKSPQARPFSHKRCFKCSEVGHIERECPKKRNRETNNTLRKKVTADNVTTCAFCHKRRHTKLACWAKQRTPSNAQHKKKPEANVCYSIDHKLTPILLKDMLVRSCLIDNGATCFLVRERVAKQAGCKIEPYAVSVQGLCDSSTTTTGCTIIQTQDVSTELDLFVVPNEGIPYDVIIGKNVLAHADLQIVTGPDGTTRLQRCTPDFQGDNEEAARASCNILHVSNDVIPRAVRDLLTRFKQMLTTGNEVWDRYPLPLIEDQLDRLGKGKLFTTLDMAAGFHQIPIAADSIDKTAFVTTDGHYEYLRMPFGLCNAPAVFQKAINTAFGSLRNSTALVYLDDILIPSQTVEQGLRDLERVLEALDKAGFTLNIEKCKFFETSIKYLDREISAAGIKPDKEKIKALVESPVPHNVRQ</sequence>
<feature type="non-terminal residue" evidence="12">
    <location>
        <position position="1"/>
    </location>
</feature>
<keyword evidence="8" id="KW-0479">Metal-binding</keyword>
<evidence type="ECO:0000313" key="11">
    <source>
        <dbReference type="Proteomes" id="UP000694925"/>
    </source>
</evidence>
<evidence type="ECO:0000259" key="9">
    <source>
        <dbReference type="PROSITE" id="PS50158"/>
    </source>
</evidence>
<dbReference type="InterPro" id="IPR043502">
    <property type="entry name" value="DNA/RNA_pol_sf"/>
</dbReference>
<feature type="non-terminal residue" evidence="12">
    <location>
        <position position="519"/>
    </location>
</feature>
<feature type="domain" description="CCHC-type" evidence="9">
    <location>
        <begin position="119"/>
        <end position="135"/>
    </location>
</feature>
<dbReference type="GO" id="GO:0003676">
    <property type="term" value="F:nucleic acid binding"/>
    <property type="evidence" value="ECO:0007669"/>
    <property type="project" value="InterPro"/>
</dbReference>
<dbReference type="Pfam" id="PF00098">
    <property type="entry name" value="zf-CCHC"/>
    <property type="match status" value="1"/>
</dbReference>
<keyword evidence="8" id="KW-0862">Zinc</keyword>
<dbReference type="InterPro" id="IPR021109">
    <property type="entry name" value="Peptidase_aspartic_dom_sf"/>
</dbReference>
<dbReference type="InterPro" id="IPR043128">
    <property type="entry name" value="Rev_trsase/Diguanyl_cyclase"/>
</dbReference>
<keyword evidence="6" id="KW-0378">Hydrolase</keyword>
<dbReference type="PROSITE" id="PS50878">
    <property type="entry name" value="RT_POL"/>
    <property type="match status" value="1"/>
</dbReference>
<dbReference type="GO" id="GO:0006508">
    <property type="term" value="P:proteolysis"/>
    <property type="evidence" value="ECO:0007669"/>
    <property type="project" value="UniProtKB-KW"/>
</dbReference>
<dbReference type="KEGG" id="ccal:108631976"/>
<dbReference type="CDD" id="cd01647">
    <property type="entry name" value="RT_LTR"/>
    <property type="match status" value="1"/>
</dbReference>
<dbReference type="InterPro" id="IPR050951">
    <property type="entry name" value="Retrovirus_Pol_polyprotein"/>
</dbReference>
<keyword evidence="1" id="KW-0645">Protease</keyword>